<comment type="caution">
    <text evidence="1">The sequence shown here is derived from an EMBL/GenBank/DDBJ whole genome shotgun (WGS) entry which is preliminary data.</text>
</comment>
<name>A0A8J6PDZ8_9FLAO</name>
<keyword evidence="2" id="KW-1185">Reference proteome</keyword>
<protein>
    <submittedName>
        <fullName evidence="1">DUF2867 domain-containing protein</fullName>
    </submittedName>
</protein>
<dbReference type="AlphaFoldDB" id="A0A8J6PDZ8"/>
<gene>
    <name evidence="1" type="ORF">H9Y05_14395</name>
</gene>
<sequence>MVTPENSLLQSYRYNHADSYKQVFVSNRTDLNSTTVGKLFFSSGPKWMERLFTLRNRVVKVFGLKTSGDMKTRDEQLKHFQCKPGEQLGLFRVFDKNEKEVIIGEDDKHLNFRVSLLLHDPNALKKELIITTIVQFNNRFGRIYFALIKPFHTAVVRSMVKGIIRELQV</sequence>
<evidence type="ECO:0000313" key="1">
    <source>
        <dbReference type="EMBL" id="MBC9813662.1"/>
    </source>
</evidence>
<reference evidence="1" key="1">
    <citation type="submission" date="2020-09" db="EMBL/GenBank/DDBJ databases">
        <title>Taishania pollutisoli gen. nov., sp. nov., Isolated from Tetrabromobisphenol A-Contaminated Soil.</title>
        <authorList>
            <person name="Chen Q."/>
        </authorList>
    </citation>
    <scope>NUCLEOTIDE SEQUENCE</scope>
    <source>
        <strain evidence="1">CZZ-1</strain>
    </source>
</reference>
<organism evidence="1 2">
    <name type="scientific">Taishania pollutisoli</name>
    <dbReference type="NCBI Taxonomy" id="2766479"/>
    <lineage>
        <taxon>Bacteria</taxon>
        <taxon>Pseudomonadati</taxon>
        <taxon>Bacteroidota</taxon>
        <taxon>Flavobacteriia</taxon>
        <taxon>Flavobacteriales</taxon>
        <taxon>Crocinitomicaceae</taxon>
        <taxon>Taishania</taxon>
    </lineage>
</organism>
<evidence type="ECO:0000313" key="2">
    <source>
        <dbReference type="Proteomes" id="UP000652681"/>
    </source>
</evidence>
<proteinExistence type="predicted"/>
<dbReference type="InterPro" id="IPR021295">
    <property type="entry name" value="DUF2867"/>
</dbReference>
<dbReference type="EMBL" id="JACVEL010000013">
    <property type="protein sequence ID" value="MBC9813662.1"/>
    <property type="molecule type" value="Genomic_DNA"/>
</dbReference>
<accession>A0A8J6PDZ8</accession>
<dbReference type="Pfam" id="PF11066">
    <property type="entry name" value="DUF2867"/>
    <property type="match status" value="1"/>
</dbReference>
<dbReference type="Proteomes" id="UP000652681">
    <property type="component" value="Unassembled WGS sequence"/>
</dbReference>
<dbReference type="RefSeq" id="WP_216714687.1">
    <property type="nucleotide sequence ID" value="NZ_JACVEL010000013.1"/>
</dbReference>